<dbReference type="SMART" id="SM00849">
    <property type="entry name" value="Lactamase_B"/>
    <property type="match status" value="1"/>
</dbReference>
<keyword evidence="2" id="KW-0378">Hydrolase</keyword>
<dbReference type="Pfam" id="PF00753">
    <property type="entry name" value="Lactamase_B"/>
    <property type="match status" value="1"/>
</dbReference>
<dbReference type="GO" id="GO:0016787">
    <property type="term" value="F:hydrolase activity"/>
    <property type="evidence" value="ECO:0007669"/>
    <property type="project" value="UniProtKB-KW"/>
</dbReference>
<sequence>MTLSITHLGSGSGGNATLIATDETKILLDCGFSGKQIEKRLELLELSPKELDAILISHHHIDHARGAAITQKRWGTKIWANFETCAKLGMDPVNECHLFEPLTRIDVGSDLSILPVSVNHDRADNVGFIASHRGERAAVVTDLGSWNDELVRHMAECVHISIEANYDSDRLWNGPYPERLKQRIAGRGGHLSNRQTADLLSNVVGDHTRSIVLSHLSVQNNAPHLAESEVLMEIDEVFTGDISISTQEGPEFAHYLGQAESEKIAI</sequence>
<dbReference type="InterPro" id="IPR052533">
    <property type="entry name" value="WalJ/YycJ-like"/>
</dbReference>
<dbReference type="InterPro" id="IPR001279">
    <property type="entry name" value="Metallo-B-lactamas"/>
</dbReference>
<dbReference type="AlphaFoldDB" id="A0A075G842"/>
<dbReference type="PANTHER" id="PTHR47619:SF1">
    <property type="entry name" value="EXODEOXYRIBONUCLEASE WALJ"/>
    <property type="match status" value="1"/>
</dbReference>
<evidence type="ECO:0000259" key="1">
    <source>
        <dbReference type="SMART" id="SM00849"/>
    </source>
</evidence>
<protein>
    <submittedName>
        <fullName evidence="2">Metal-dependent hydrolase, beta-lactamase superfamily I</fullName>
    </submittedName>
</protein>
<reference evidence="2" key="1">
    <citation type="journal article" date="2014" name="Genome Biol. Evol.">
        <title>Pangenome evidence for extensive interdomain horizontal transfer affecting lineage core and shell genes in uncultured planktonic thaumarchaeota and euryarchaeota.</title>
        <authorList>
            <person name="Deschamps P."/>
            <person name="Zivanovic Y."/>
            <person name="Moreira D."/>
            <person name="Rodriguez-Valera F."/>
            <person name="Lopez-Garcia P."/>
        </authorList>
    </citation>
    <scope>NUCLEOTIDE SEQUENCE</scope>
</reference>
<evidence type="ECO:0000313" key="2">
    <source>
        <dbReference type="EMBL" id="AIF00186.1"/>
    </source>
</evidence>
<proteinExistence type="predicted"/>
<organism evidence="2">
    <name type="scientific">uncultured marine group II/III euryarchaeote KM3_12_E03</name>
    <dbReference type="NCBI Taxonomy" id="1457859"/>
    <lineage>
        <taxon>Archaea</taxon>
        <taxon>Methanobacteriati</taxon>
        <taxon>Methanobacteriota</taxon>
        <taxon>environmental samples</taxon>
    </lineage>
</organism>
<dbReference type="SUPFAM" id="SSF56281">
    <property type="entry name" value="Metallo-hydrolase/oxidoreductase"/>
    <property type="match status" value="1"/>
</dbReference>
<dbReference type="InterPro" id="IPR036866">
    <property type="entry name" value="RibonucZ/Hydroxyglut_hydro"/>
</dbReference>
<accession>A0A075G842</accession>
<name>A0A075G842_9EURY</name>
<feature type="domain" description="Metallo-beta-lactamase" evidence="1">
    <location>
        <begin position="13"/>
        <end position="190"/>
    </location>
</feature>
<dbReference type="Gene3D" id="3.60.15.10">
    <property type="entry name" value="Ribonuclease Z/Hydroxyacylglutathione hydrolase-like"/>
    <property type="match status" value="1"/>
</dbReference>
<dbReference type="EMBL" id="KF900583">
    <property type="protein sequence ID" value="AIF00186.1"/>
    <property type="molecule type" value="Genomic_DNA"/>
</dbReference>
<dbReference type="PANTHER" id="PTHR47619">
    <property type="entry name" value="METALLO-HYDROLASE YYCJ-RELATED"/>
    <property type="match status" value="1"/>
</dbReference>